<feature type="region of interest" description="Disordered" evidence="1">
    <location>
        <begin position="392"/>
        <end position="454"/>
    </location>
</feature>
<accession>A0ABS7PSX2</accession>
<feature type="compositionally biased region" description="Basic and acidic residues" evidence="1">
    <location>
        <begin position="394"/>
        <end position="408"/>
    </location>
</feature>
<evidence type="ECO:0000256" key="1">
    <source>
        <dbReference type="SAM" id="MobiDB-lite"/>
    </source>
</evidence>
<dbReference type="Proteomes" id="UP000706039">
    <property type="component" value="Unassembled WGS sequence"/>
</dbReference>
<comment type="caution">
    <text evidence="2">The sequence shown here is derived from an EMBL/GenBank/DDBJ whole genome shotgun (WGS) entry which is preliminary data.</text>
</comment>
<protein>
    <recommendedName>
        <fullName evidence="4">Flagellar hook-length control protein FliK</fullName>
    </recommendedName>
</protein>
<dbReference type="Gene3D" id="3.30.750.140">
    <property type="match status" value="1"/>
</dbReference>
<evidence type="ECO:0000313" key="3">
    <source>
        <dbReference type="Proteomes" id="UP000706039"/>
    </source>
</evidence>
<proteinExistence type="predicted"/>
<dbReference type="InterPro" id="IPR038610">
    <property type="entry name" value="FliK-like_C_sf"/>
</dbReference>
<dbReference type="EMBL" id="JAINVV010000009">
    <property type="protein sequence ID" value="MBY8824441.1"/>
    <property type="molecule type" value="Genomic_DNA"/>
</dbReference>
<gene>
    <name evidence="2" type="ORF">K7G82_19205</name>
</gene>
<feature type="compositionally biased region" description="Polar residues" evidence="1">
    <location>
        <begin position="435"/>
        <end position="444"/>
    </location>
</feature>
<dbReference type="RefSeq" id="WP_222991549.1">
    <property type="nucleotide sequence ID" value="NZ_JAINVV010000009.1"/>
</dbReference>
<name>A0ABS7PSX2_9SPHN</name>
<reference evidence="2 3" key="1">
    <citation type="submission" date="2021-08" db="EMBL/GenBank/DDBJ databases">
        <authorList>
            <person name="Tuo L."/>
        </authorList>
    </citation>
    <scope>NUCLEOTIDE SEQUENCE [LARGE SCALE GENOMIC DNA]</scope>
    <source>
        <strain evidence="2 3">JCM 31229</strain>
    </source>
</reference>
<organism evidence="2 3">
    <name type="scientific">Sphingomonas colocasiae</name>
    <dbReference type="NCBI Taxonomy" id="1848973"/>
    <lineage>
        <taxon>Bacteria</taxon>
        <taxon>Pseudomonadati</taxon>
        <taxon>Pseudomonadota</taxon>
        <taxon>Alphaproteobacteria</taxon>
        <taxon>Sphingomonadales</taxon>
        <taxon>Sphingomonadaceae</taxon>
        <taxon>Sphingomonas</taxon>
    </lineage>
</organism>
<evidence type="ECO:0000313" key="2">
    <source>
        <dbReference type="EMBL" id="MBY8824441.1"/>
    </source>
</evidence>
<evidence type="ECO:0008006" key="4">
    <source>
        <dbReference type="Google" id="ProtNLM"/>
    </source>
</evidence>
<feature type="compositionally biased region" description="Basic and acidic residues" evidence="1">
    <location>
        <begin position="445"/>
        <end position="454"/>
    </location>
</feature>
<keyword evidence="3" id="KW-1185">Reference proteome</keyword>
<sequence length="454" mass="46182">MPDAAVPALQPIAQFLAIGAPVAADAAVSADFAALLAQQVVDGTAMALPEPGKILPAGRQDLAALQLPVVIVPEDGVAEDGIDMPVADDAEGDDEGSADRAMPEILFPIFAMLSQPVPVRAEPAAGTSDAPVASPSLMQPMAMTAPILPEGAAPVATQSPVTSAMPAAQVAPVAAPAVTAAPGQTMLSSDIVEAVRAAPAAALPTHSVAFVMRADPAATPVTATPFAAAPSVEVALDARPVDGKAEQPVREARPARFVAQPVAEARNAALAIQADPIAEAAPRKSRLPADIAALFDPSPVPGAPTSEFRGVAAASATAAIDALPRDRAVSLVDTIATLRSEARGDTLSLAIQHDDFGRISVRFEQSDDKVVVQFDTQDADLARLIADAAPDLKSAGEPHGMRFERRDATAGNGGAGSNMGGSHDAPRQGRDAATTHGSQRPQSRPTRDRGGIFA</sequence>